<protein>
    <recommendedName>
        <fullName evidence="1">Glycoside hydrolase family 65 C-terminal domain-containing protein</fullName>
    </recommendedName>
</protein>
<evidence type="ECO:0000313" key="2">
    <source>
        <dbReference type="EMBL" id="MCY1013253.1"/>
    </source>
</evidence>
<dbReference type="EMBL" id="JAPNKE010000002">
    <property type="protein sequence ID" value="MCY1013253.1"/>
    <property type="molecule type" value="Genomic_DNA"/>
</dbReference>
<evidence type="ECO:0000259" key="1">
    <source>
        <dbReference type="Pfam" id="PF03633"/>
    </source>
</evidence>
<dbReference type="Gene3D" id="2.60.420.10">
    <property type="entry name" value="Maltose phosphorylase, domain 3"/>
    <property type="match status" value="1"/>
</dbReference>
<keyword evidence="3" id="KW-1185">Reference proteome</keyword>
<proteinExistence type="predicted"/>
<evidence type="ECO:0000313" key="3">
    <source>
        <dbReference type="Proteomes" id="UP001150924"/>
    </source>
</evidence>
<name>A0A9X3EZL4_9BACT</name>
<comment type="caution">
    <text evidence="2">The sequence shown here is derived from an EMBL/GenBank/DDBJ whole genome shotgun (WGS) entry which is preliminary data.</text>
</comment>
<dbReference type="InterPro" id="IPR008928">
    <property type="entry name" value="6-hairpin_glycosidase_sf"/>
</dbReference>
<dbReference type="InterPro" id="IPR005194">
    <property type="entry name" value="Glyco_hydro_65_C"/>
</dbReference>
<gene>
    <name evidence="2" type="ORF">OV079_48540</name>
</gene>
<dbReference type="Proteomes" id="UP001150924">
    <property type="component" value="Unassembled WGS sequence"/>
</dbReference>
<organism evidence="2 3">
    <name type="scientific">Nannocystis pusilla</name>
    <dbReference type="NCBI Taxonomy" id="889268"/>
    <lineage>
        <taxon>Bacteria</taxon>
        <taxon>Pseudomonadati</taxon>
        <taxon>Myxococcota</taxon>
        <taxon>Polyangia</taxon>
        <taxon>Nannocystales</taxon>
        <taxon>Nannocystaceae</taxon>
        <taxon>Nannocystis</taxon>
    </lineage>
</organism>
<dbReference type="GO" id="GO:0005975">
    <property type="term" value="P:carbohydrate metabolic process"/>
    <property type="evidence" value="ECO:0007669"/>
    <property type="project" value="InterPro"/>
</dbReference>
<dbReference type="AlphaFoldDB" id="A0A9X3EZL4"/>
<feature type="domain" description="Glycoside hydrolase family 65 C-terminal" evidence="1">
    <location>
        <begin position="15"/>
        <end position="74"/>
    </location>
</feature>
<dbReference type="SUPFAM" id="SSF48208">
    <property type="entry name" value="Six-hairpin glycosidases"/>
    <property type="match status" value="1"/>
</dbReference>
<sequence>MAGTIDIFQRCYTGLEAREGALWLRPALPDELKSVSFRLRHRCAWLWLAVRNDCVTVRVDDDAEHAVTVRIDGRAEAVAPGETRTFAVPPARERSAGACA</sequence>
<dbReference type="RefSeq" id="WP_267778822.1">
    <property type="nucleotide sequence ID" value="NZ_JAPNKE010000002.1"/>
</dbReference>
<reference evidence="2" key="1">
    <citation type="submission" date="2022-11" db="EMBL/GenBank/DDBJ databases">
        <title>Minimal conservation of predation-associated metabolite biosynthetic gene clusters underscores biosynthetic potential of Myxococcota including descriptions for ten novel species: Archangium lansinium sp. nov., Myxococcus landrumus sp. nov., Nannocystis bai.</title>
        <authorList>
            <person name="Ahearne A."/>
            <person name="Stevens C."/>
            <person name="Phillips K."/>
        </authorList>
    </citation>
    <scope>NUCLEOTIDE SEQUENCE</scope>
    <source>
        <strain evidence="2">Na p29</strain>
    </source>
</reference>
<dbReference type="Pfam" id="PF03633">
    <property type="entry name" value="Glyco_hydro_65C"/>
    <property type="match status" value="1"/>
</dbReference>
<accession>A0A9X3EZL4</accession>